<feature type="transmembrane region" description="Helical" evidence="1">
    <location>
        <begin position="86"/>
        <end position="105"/>
    </location>
</feature>
<keyword evidence="1" id="KW-1133">Transmembrane helix</keyword>
<reference evidence="2" key="1">
    <citation type="journal article" date="2017" name="PLoS ONE">
        <title>Genetic diversity of the O antigens of Proteus species and the development of a suspension array for molecular serotyping.</title>
        <authorList>
            <person name="Yu X."/>
            <person name="Torzewska A."/>
            <person name="Zhang X."/>
            <person name="Yin Z."/>
            <person name="Drzewiecka D."/>
            <person name="Cao H."/>
            <person name="Liu B."/>
            <person name="Knirel Y.A."/>
            <person name="Rozalski A."/>
            <person name="Wang L."/>
        </authorList>
    </citation>
    <scope>NUCLEOTIDE SEQUENCE</scope>
    <source>
        <strain evidence="2">PrK 34/57</strain>
    </source>
</reference>
<name>A0A385JMF2_PROMI</name>
<feature type="transmembrane region" description="Helical" evidence="1">
    <location>
        <begin position="38"/>
        <end position="55"/>
    </location>
</feature>
<dbReference type="EMBL" id="KY710697">
    <property type="protein sequence ID" value="AXY99511.1"/>
    <property type="molecule type" value="Genomic_DNA"/>
</dbReference>
<feature type="transmembrane region" description="Helical" evidence="1">
    <location>
        <begin position="117"/>
        <end position="134"/>
    </location>
</feature>
<dbReference type="Pfam" id="PF14897">
    <property type="entry name" value="EpsG"/>
    <property type="match status" value="1"/>
</dbReference>
<evidence type="ECO:0000256" key="1">
    <source>
        <dbReference type="SAM" id="Phobius"/>
    </source>
</evidence>
<organism evidence="2">
    <name type="scientific">Proteus mirabilis</name>
    <dbReference type="NCBI Taxonomy" id="584"/>
    <lineage>
        <taxon>Bacteria</taxon>
        <taxon>Pseudomonadati</taxon>
        <taxon>Pseudomonadota</taxon>
        <taxon>Gammaproteobacteria</taxon>
        <taxon>Enterobacterales</taxon>
        <taxon>Morganellaceae</taxon>
        <taxon>Proteus</taxon>
    </lineage>
</organism>
<dbReference type="InterPro" id="IPR049458">
    <property type="entry name" value="EpsG-like"/>
</dbReference>
<feature type="transmembrane region" description="Helical" evidence="1">
    <location>
        <begin position="140"/>
        <end position="158"/>
    </location>
</feature>
<proteinExistence type="predicted"/>
<feature type="transmembrane region" description="Helical" evidence="1">
    <location>
        <begin position="6"/>
        <end position="31"/>
    </location>
</feature>
<keyword evidence="1" id="KW-0472">Membrane</keyword>
<dbReference type="AlphaFoldDB" id="A0A385JMF2"/>
<evidence type="ECO:0000313" key="2">
    <source>
        <dbReference type="EMBL" id="AXY99511.1"/>
    </source>
</evidence>
<feature type="transmembrane region" description="Helical" evidence="1">
    <location>
        <begin position="165"/>
        <end position="184"/>
    </location>
</feature>
<protein>
    <submittedName>
        <fullName evidence="2">Wzy</fullName>
    </submittedName>
</protein>
<sequence length="204" mass="23683">MNNRSMSFVLWILISSTFHSSTLILLPFALLKKIRCNNFLFFIITLIISVLIFQFDLASKILSIEFISQTKYANYINGKFSSETKLGSGFGVILKVIYPFIILLFTMNRKDKSSNYIFTFMMMYIISIFLSAKIHIFNRIPPIFSVIIPFSVCYVYNIRTKYKQLIIFSFISIYLFLYEVDINISQSSLNSGLGISPYTTIFEK</sequence>
<keyword evidence="1" id="KW-0812">Transmembrane</keyword>
<accession>A0A385JMF2</accession>